<keyword evidence="1" id="KW-1133">Transmembrane helix</keyword>
<name>G9N164_HYPVG</name>
<feature type="transmembrane region" description="Helical" evidence="1">
    <location>
        <begin position="36"/>
        <end position="57"/>
    </location>
</feature>
<evidence type="ECO:0000313" key="2">
    <source>
        <dbReference type="EMBL" id="EHK19497.1"/>
    </source>
</evidence>
<accession>G9N164</accession>
<dbReference type="Proteomes" id="UP000007115">
    <property type="component" value="Unassembled WGS sequence"/>
</dbReference>
<gene>
    <name evidence="2" type="ORF">TRIVIDRAFT_224727</name>
</gene>
<dbReference type="InParanoid" id="G9N164"/>
<evidence type="ECO:0000313" key="3">
    <source>
        <dbReference type="Proteomes" id="UP000007115"/>
    </source>
</evidence>
<dbReference type="GeneID" id="25791896"/>
<dbReference type="AlphaFoldDB" id="G9N164"/>
<reference evidence="2 3" key="1">
    <citation type="journal article" date="2011" name="Genome Biol.">
        <title>Comparative genome sequence analysis underscores mycoparasitism as the ancestral life style of Trichoderma.</title>
        <authorList>
            <person name="Kubicek C.P."/>
            <person name="Herrera-Estrella A."/>
            <person name="Seidl-Seiboth V."/>
            <person name="Martinez D.A."/>
            <person name="Druzhinina I.S."/>
            <person name="Thon M."/>
            <person name="Zeilinger S."/>
            <person name="Casas-Flores S."/>
            <person name="Horwitz B.A."/>
            <person name="Mukherjee P.K."/>
            <person name="Mukherjee M."/>
            <person name="Kredics L."/>
            <person name="Alcaraz L.D."/>
            <person name="Aerts A."/>
            <person name="Antal Z."/>
            <person name="Atanasova L."/>
            <person name="Cervantes-Badillo M.G."/>
            <person name="Challacombe J."/>
            <person name="Chertkov O."/>
            <person name="McCluskey K."/>
            <person name="Coulpier F."/>
            <person name="Deshpande N."/>
            <person name="von Doehren H."/>
            <person name="Ebbole D.J."/>
            <person name="Esquivel-Naranjo E.U."/>
            <person name="Fekete E."/>
            <person name="Flipphi M."/>
            <person name="Glaser F."/>
            <person name="Gomez-Rodriguez E.Y."/>
            <person name="Gruber S."/>
            <person name="Han C."/>
            <person name="Henrissat B."/>
            <person name="Hermosa R."/>
            <person name="Hernandez-Onate M."/>
            <person name="Karaffa L."/>
            <person name="Kosti I."/>
            <person name="Le Crom S."/>
            <person name="Lindquist E."/>
            <person name="Lucas S."/>
            <person name="Luebeck M."/>
            <person name="Luebeck P.S."/>
            <person name="Margeot A."/>
            <person name="Metz B."/>
            <person name="Misra M."/>
            <person name="Nevalainen H."/>
            <person name="Omann M."/>
            <person name="Packer N."/>
            <person name="Perrone G."/>
            <person name="Uresti-Rivera E.E."/>
            <person name="Salamov A."/>
            <person name="Schmoll M."/>
            <person name="Seiboth B."/>
            <person name="Shapiro H."/>
            <person name="Sukno S."/>
            <person name="Tamayo-Ramos J.A."/>
            <person name="Tisch D."/>
            <person name="Wiest A."/>
            <person name="Wilkinson H.H."/>
            <person name="Zhang M."/>
            <person name="Coutinho P.M."/>
            <person name="Kenerley C.M."/>
            <person name="Monte E."/>
            <person name="Baker S.E."/>
            <person name="Grigoriev I.V."/>
        </authorList>
    </citation>
    <scope>NUCLEOTIDE SEQUENCE [LARGE SCALE GENOMIC DNA]</scope>
    <source>
        <strain evidence="3">Gv29-8 / FGSC 10586</strain>
    </source>
</reference>
<feature type="transmembrane region" description="Helical" evidence="1">
    <location>
        <begin position="69"/>
        <end position="89"/>
    </location>
</feature>
<dbReference type="VEuPathDB" id="FungiDB:TRIVIDRAFT_224727"/>
<protein>
    <submittedName>
        <fullName evidence="2">Uncharacterized protein</fullName>
    </submittedName>
</protein>
<keyword evidence="3" id="KW-1185">Reference proteome</keyword>
<dbReference type="RefSeq" id="XP_013953697.1">
    <property type="nucleotide sequence ID" value="XM_014098222.1"/>
</dbReference>
<dbReference type="HOGENOM" id="CLU_2171429_0_0_1"/>
<comment type="caution">
    <text evidence="2">The sequence shown here is derived from an EMBL/GenBank/DDBJ whole genome shotgun (WGS) entry which is preliminary data.</text>
</comment>
<evidence type="ECO:0000256" key="1">
    <source>
        <dbReference type="SAM" id="Phobius"/>
    </source>
</evidence>
<keyword evidence="1" id="KW-0472">Membrane</keyword>
<dbReference type="EMBL" id="ABDF02000083">
    <property type="protein sequence ID" value="EHK19497.1"/>
    <property type="molecule type" value="Genomic_DNA"/>
</dbReference>
<keyword evidence="1" id="KW-0812">Transmembrane</keyword>
<proteinExistence type="predicted"/>
<sequence length="110" mass="11289">MPIFAACHMSAGILGLVGNLMSALEAEDQSGNSTIGTPSAVLGIVCAGLTAAGDFLVPMYSVKSLPFKILSGITSIIVIGCKVVFSGLAQKGFKKLNRKVNVGPMICEDS</sequence>
<organism evidence="2 3">
    <name type="scientific">Hypocrea virens (strain Gv29-8 / FGSC 10586)</name>
    <name type="common">Gliocladium virens</name>
    <name type="synonym">Trichoderma virens</name>
    <dbReference type="NCBI Taxonomy" id="413071"/>
    <lineage>
        <taxon>Eukaryota</taxon>
        <taxon>Fungi</taxon>
        <taxon>Dikarya</taxon>
        <taxon>Ascomycota</taxon>
        <taxon>Pezizomycotina</taxon>
        <taxon>Sordariomycetes</taxon>
        <taxon>Hypocreomycetidae</taxon>
        <taxon>Hypocreales</taxon>
        <taxon>Hypocreaceae</taxon>
        <taxon>Trichoderma</taxon>
    </lineage>
</organism>